<dbReference type="AlphaFoldDB" id="Q1IQJ5"/>
<dbReference type="Pfam" id="PF03061">
    <property type="entry name" value="4HBT"/>
    <property type="match status" value="1"/>
</dbReference>
<keyword evidence="8" id="KW-0276">Fatty acid metabolism</keyword>
<dbReference type="GO" id="GO:0016020">
    <property type="term" value="C:membrane"/>
    <property type="evidence" value="ECO:0007669"/>
    <property type="project" value="UniProtKB-SubCell"/>
</dbReference>
<protein>
    <recommendedName>
        <fullName evidence="17">Acyl-coenzyme A thioesterase THEM4</fullName>
        <ecNumber evidence="16">3.1.2.2</ecNumber>
    </recommendedName>
    <alternativeName>
        <fullName evidence="18">Thioesterase superfamily member 4</fullName>
    </alternativeName>
</protein>
<evidence type="ECO:0000313" key="25">
    <source>
        <dbReference type="EMBL" id="ABF40855.1"/>
    </source>
</evidence>
<comment type="catalytic activity">
    <reaction evidence="19">
        <text>octanoyl-CoA + H2O = octanoate + CoA + H(+)</text>
        <dbReference type="Rhea" id="RHEA:30143"/>
        <dbReference type="ChEBI" id="CHEBI:15377"/>
        <dbReference type="ChEBI" id="CHEBI:15378"/>
        <dbReference type="ChEBI" id="CHEBI:25646"/>
        <dbReference type="ChEBI" id="CHEBI:57287"/>
        <dbReference type="ChEBI" id="CHEBI:57386"/>
    </reaction>
    <physiologicalReaction direction="left-to-right" evidence="19">
        <dbReference type="Rhea" id="RHEA:30144"/>
    </physiologicalReaction>
</comment>
<dbReference type="CDD" id="cd03443">
    <property type="entry name" value="PaaI_thioesterase"/>
    <property type="match status" value="1"/>
</dbReference>
<evidence type="ECO:0000256" key="2">
    <source>
        <dbReference type="ARBA" id="ARBA00004496"/>
    </source>
</evidence>
<evidence type="ECO:0000256" key="15">
    <source>
        <dbReference type="ARBA" id="ARBA00038456"/>
    </source>
</evidence>
<dbReference type="NCBIfam" id="TIGR00369">
    <property type="entry name" value="unchar_dom_1"/>
    <property type="match status" value="1"/>
</dbReference>
<dbReference type="HOGENOM" id="CLU_089876_6_1_0"/>
<comment type="similarity">
    <text evidence="15">Belongs to the THEM4/THEM5 thioesterase family.</text>
</comment>
<dbReference type="SUPFAM" id="SSF54637">
    <property type="entry name" value="Thioesterase/thiol ester dehydrase-isomerase"/>
    <property type="match status" value="1"/>
</dbReference>
<evidence type="ECO:0000256" key="21">
    <source>
        <dbReference type="ARBA" id="ARBA00047969"/>
    </source>
</evidence>
<dbReference type="GO" id="GO:0016289">
    <property type="term" value="F:acyl-CoA hydrolase activity"/>
    <property type="evidence" value="ECO:0007669"/>
    <property type="project" value="UniProtKB-ARBA"/>
</dbReference>
<proteinExistence type="inferred from homology"/>
<dbReference type="GO" id="GO:0006631">
    <property type="term" value="P:fatty acid metabolic process"/>
    <property type="evidence" value="ECO:0007669"/>
    <property type="project" value="UniProtKB-KW"/>
</dbReference>
<dbReference type="eggNOG" id="COG2050">
    <property type="taxonomic scope" value="Bacteria"/>
</dbReference>
<dbReference type="OrthoDB" id="9792301at2"/>
<organism evidence="25 26">
    <name type="scientific">Koribacter versatilis (strain Ellin345)</name>
    <dbReference type="NCBI Taxonomy" id="204669"/>
    <lineage>
        <taxon>Bacteria</taxon>
        <taxon>Pseudomonadati</taxon>
        <taxon>Acidobacteriota</taxon>
        <taxon>Terriglobia</taxon>
        <taxon>Terriglobales</taxon>
        <taxon>Candidatus Korobacteraceae</taxon>
        <taxon>Candidatus Korobacter</taxon>
    </lineage>
</organism>
<evidence type="ECO:0000256" key="23">
    <source>
        <dbReference type="ARBA" id="ARBA00048180"/>
    </source>
</evidence>
<feature type="domain" description="Thioesterase" evidence="24">
    <location>
        <begin position="58"/>
        <end position="128"/>
    </location>
</feature>
<comment type="catalytic activity">
    <reaction evidence="22">
        <text>dodecanoyl-CoA + H2O = dodecanoate + CoA + H(+)</text>
        <dbReference type="Rhea" id="RHEA:30135"/>
        <dbReference type="ChEBI" id="CHEBI:15377"/>
        <dbReference type="ChEBI" id="CHEBI:15378"/>
        <dbReference type="ChEBI" id="CHEBI:18262"/>
        <dbReference type="ChEBI" id="CHEBI:57287"/>
        <dbReference type="ChEBI" id="CHEBI:57375"/>
    </reaction>
    <physiologicalReaction direction="left-to-right" evidence="22">
        <dbReference type="Rhea" id="RHEA:30136"/>
    </physiologicalReaction>
</comment>
<evidence type="ECO:0000256" key="5">
    <source>
        <dbReference type="ARBA" id="ARBA00022490"/>
    </source>
</evidence>
<dbReference type="PANTHER" id="PTHR12418">
    <property type="entry name" value="ACYL-COENZYME A THIOESTERASE THEM4"/>
    <property type="match status" value="1"/>
</dbReference>
<dbReference type="InterPro" id="IPR052365">
    <property type="entry name" value="THEM4/THEM5_acyl-CoA_thioest"/>
</dbReference>
<comment type="catalytic activity">
    <reaction evidence="13">
        <text>(5Z,8Z,11Z,14Z)-eicosatetraenoyl-CoA + H2O = (5Z,8Z,11Z,14Z)-eicosatetraenoate + CoA + H(+)</text>
        <dbReference type="Rhea" id="RHEA:40151"/>
        <dbReference type="ChEBI" id="CHEBI:15377"/>
        <dbReference type="ChEBI" id="CHEBI:15378"/>
        <dbReference type="ChEBI" id="CHEBI:32395"/>
        <dbReference type="ChEBI" id="CHEBI:57287"/>
        <dbReference type="ChEBI" id="CHEBI:57368"/>
    </reaction>
    <physiologicalReaction direction="left-to-right" evidence="13">
        <dbReference type="Rhea" id="RHEA:40152"/>
    </physiologicalReaction>
</comment>
<keyword evidence="7" id="KW-0378">Hydrolase</keyword>
<evidence type="ECO:0000256" key="6">
    <source>
        <dbReference type="ARBA" id="ARBA00022703"/>
    </source>
</evidence>
<evidence type="ECO:0000256" key="16">
    <source>
        <dbReference type="ARBA" id="ARBA00038848"/>
    </source>
</evidence>
<evidence type="ECO:0000256" key="19">
    <source>
        <dbReference type="ARBA" id="ARBA00047588"/>
    </source>
</evidence>
<evidence type="ECO:0000256" key="12">
    <source>
        <dbReference type="ARBA" id="ARBA00023273"/>
    </source>
</evidence>
<evidence type="ECO:0000256" key="13">
    <source>
        <dbReference type="ARBA" id="ARBA00035852"/>
    </source>
</evidence>
<keyword evidence="10" id="KW-0443">Lipid metabolism</keyword>
<keyword evidence="26" id="KW-1185">Reference proteome</keyword>
<evidence type="ECO:0000256" key="11">
    <source>
        <dbReference type="ARBA" id="ARBA00023136"/>
    </source>
</evidence>
<name>Q1IQJ5_KORVE</name>
<evidence type="ECO:0000256" key="10">
    <source>
        <dbReference type="ARBA" id="ARBA00023098"/>
    </source>
</evidence>
<dbReference type="Proteomes" id="UP000002432">
    <property type="component" value="Chromosome"/>
</dbReference>
<comment type="catalytic activity">
    <reaction evidence="21">
        <text>decanoyl-CoA + H2O = decanoate + CoA + H(+)</text>
        <dbReference type="Rhea" id="RHEA:40059"/>
        <dbReference type="ChEBI" id="CHEBI:15377"/>
        <dbReference type="ChEBI" id="CHEBI:15378"/>
        <dbReference type="ChEBI" id="CHEBI:27689"/>
        <dbReference type="ChEBI" id="CHEBI:57287"/>
        <dbReference type="ChEBI" id="CHEBI:61430"/>
    </reaction>
    <physiologicalReaction direction="left-to-right" evidence="21">
        <dbReference type="Rhea" id="RHEA:40060"/>
    </physiologicalReaction>
</comment>
<keyword evidence="5" id="KW-0963">Cytoplasm</keyword>
<dbReference type="InterPro" id="IPR003736">
    <property type="entry name" value="PAAI_dom"/>
</dbReference>
<evidence type="ECO:0000256" key="4">
    <source>
        <dbReference type="ARBA" id="ARBA00022475"/>
    </source>
</evidence>
<keyword evidence="11" id="KW-0472">Membrane</keyword>
<evidence type="ECO:0000313" key="26">
    <source>
        <dbReference type="Proteomes" id="UP000002432"/>
    </source>
</evidence>
<dbReference type="EnsemblBacteria" id="ABF40855">
    <property type="protein sequence ID" value="ABF40855"/>
    <property type="gene ID" value="Acid345_1854"/>
</dbReference>
<dbReference type="STRING" id="204669.Acid345_1854"/>
<sequence length="164" mass="18565">MAPRLHGKGHHHKIPRNFCYGCGPDNKEGLQLKFVYNPERHSMVAKVRLRARYTGPPGHAHGGVIATVLDEAMGKVMKIHNVIALTSRMEIQYLKPVPLNTPLIAEGKPKSHRGRRYWTVAEIRNHEGLVLARSRGLFVQIDPMAKFGKHLEKMLKRVGKNIKD</sequence>
<dbReference type="KEGG" id="aba:Acid345_1854"/>
<comment type="catalytic activity">
    <reaction evidence="20">
        <text>hexadecanoyl-CoA + H2O = hexadecanoate + CoA + H(+)</text>
        <dbReference type="Rhea" id="RHEA:16645"/>
        <dbReference type="ChEBI" id="CHEBI:7896"/>
        <dbReference type="ChEBI" id="CHEBI:15377"/>
        <dbReference type="ChEBI" id="CHEBI:15378"/>
        <dbReference type="ChEBI" id="CHEBI:57287"/>
        <dbReference type="ChEBI" id="CHEBI:57379"/>
        <dbReference type="EC" id="3.1.2.2"/>
    </reaction>
    <physiologicalReaction direction="left-to-right" evidence="20">
        <dbReference type="Rhea" id="RHEA:16646"/>
    </physiologicalReaction>
</comment>
<evidence type="ECO:0000256" key="20">
    <source>
        <dbReference type="ARBA" id="ARBA00047734"/>
    </source>
</evidence>
<evidence type="ECO:0000259" key="24">
    <source>
        <dbReference type="Pfam" id="PF03061"/>
    </source>
</evidence>
<evidence type="ECO:0000256" key="18">
    <source>
        <dbReference type="ARBA" id="ARBA00043210"/>
    </source>
</evidence>
<evidence type="ECO:0000256" key="17">
    <source>
        <dbReference type="ARBA" id="ARBA00040123"/>
    </source>
</evidence>
<evidence type="ECO:0000256" key="7">
    <source>
        <dbReference type="ARBA" id="ARBA00022801"/>
    </source>
</evidence>
<dbReference type="RefSeq" id="WP_011522657.1">
    <property type="nucleotide sequence ID" value="NC_008009.1"/>
</dbReference>
<evidence type="ECO:0000256" key="9">
    <source>
        <dbReference type="ARBA" id="ARBA00022946"/>
    </source>
</evidence>
<dbReference type="InterPro" id="IPR029069">
    <property type="entry name" value="HotDog_dom_sf"/>
</dbReference>
<evidence type="ECO:0000256" key="8">
    <source>
        <dbReference type="ARBA" id="ARBA00022832"/>
    </source>
</evidence>
<reference evidence="25 26" key="1">
    <citation type="journal article" date="2009" name="Appl. Environ. Microbiol.">
        <title>Three genomes from the phylum Acidobacteria provide insight into the lifestyles of these microorganisms in soils.</title>
        <authorList>
            <person name="Ward N.L."/>
            <person name="Challacombe J.F."/>
            <person name="Janssen P.H."/>
            <person name="Henrissat B."/>
            <person name="Coutinho P.M."/>
            <person name="Wu M."/>
            <person name="Xie G."/>
            <person name="Haft D.H."/>
            <person name="Sait M."/>
            <person name="Badger J."/>
            <person name="Barabote R.D."/>
            <person name="Bradley B."/>
            <person name="Brettin T.S."/>
            <person name="Brinkac L.M."/>
            <person name="Bruce D."/>
            <person name="Creasy T."/>
            <person name="Daugherty S.C."/>
            <person name="Davidsen T.M."/>
            <person name="DeBoy R.T."/>
            <person name="Detter J.C."/>
            <person name="Dodson R.J."/>
            <person name="Durkin A.S."/>
            <person name="Ganapathy A."/>
            <person name="Gwinn-Giglio M."/>
            <person name="Han C.S."/>
            <person name="Khouri H."/>
            <person name="Kiss H."/>
            <person name="Kothari S.P."/>
            <person name="Madupu R."/>
            <person name="Nelson K.E."/>
            <person name="Nelson W.C."/>
            <person name="Paulsen I."/>
            <person name="Penn K."/>
            <person name="Ren Q."/>
            <person name="Rosovitz M.J."/>
            <person name="Selengut J.D."/>
            <person name="Shrivastava S."/>
            <person name="Sullivan S.A."/>
            <person name="Tapia R."/>
            <person name="Thompson L.S."/>
            <person name="Watkins K.L."/>
            <person name="Yang Q."/>
            <person name="Yu C."/>
            <person name="Zafar N."/>
            <person name="Zhou L."/>
            <person name="Kuske C.R."/>
        </authorList>
    </citation>
    <scope>NUCLEOTIDE SEQUENCE [LARGE SCALE GENOMIC DNA]</scope>
    <source>
        <strain evidence="25 26">Ellin345</strain>
    </source>
</reference>
<dbReference type="EC" id="3.1.2.2" evidence="16"/>
<evidence type="ECO:0000256" key="22">
    <source>
        <dbReference type="ARBA" id="ARBA00048074"/>
    </source>
</evidence>
<dbReference type="EMBL" id="CP000360">
    <property type="protein sequence ID" value="ABF40855.1"/>
    <property type="molecule type" value="Genomic_DNA"/>
</dbReference>
<comment type="catalytic activity">
    <reaction evidence="23">
        <text>tetradecanoyl-CoA + H2O = tetradecanoate + CoA + H(+)</text>
        <dbReference type="Rhea" id="RHEA:40119"/>
        <dbReference type="ChEBI" id="CHEBI:15377"/>
        <dbReference type="ChEBI" id="CHEBI:15378"/>
        <dbReference type="ChEBI" id="CHEBI:30807"/>
        <dbReference type="ChEBI" id="CHEBI:57287"/>
        <dbReference type="ChEBI" id="CHEBI:57385"/>
    </reaction>
    <physiologicalReaction direction="left-to-right" evidence="23">
        <dbReference type="Rhea" id="RHEA:40120"/>
    </physiologicalReaction>
</comment>
<dbReference type="Gene3D" id="3.10.129.10">
    <property type="entry name" value="Hotdog Thioesterase"/>
    <property type="match status" value="1"/>
</dbReference>
<accession>Q1IQJ5</accession>
<keyword evidence="6" id="KW-0053">Apoptosis</keyword>
<comment type="subcellular location">
    <subcellularLocation>
        <location evidence="3">Cell projection</location>
        <location evidence="3">Ruffle membrane</location>
    </subcellularLocation>
    <subcellularLocation>
        <location evidence="2">Cytoplasm</location>
    </subcellularLocation>
    <subcellularLocation>
        <location evidence="1">Membrane</location>
        <topology evidence="1">Peripheral membrane protein</topology>
    </subcellularLocation>
</comment>
<evidence type="ECO:0000256" key="3">
    <source>
        <dbReference type="ARBA" id="ARBA00004632"/>
    </source>
</evidence>
<evidence type="ECO:0000256" key="14">
    <source>
        <dbReference type="ARBA" id="ARBA00037002"/>
    </source>
</evidence>
<comment type="catalytic activity">
    <reaction evidence="14">
        <text>(9Z)-octadecenoyl-CoA + H2O = (9Z)-octadecenoate + CoA + H(+)</text>
        <dbReference type="Rhea" id="RHEA:40139"/>
        <dbReference type="ChEBI" id="CHEBI:15377"/>
        <dbReference type="ChEBI" id="CHEBI:15378"/>
        <dbReference type="ChEBI" id="CHEBI:30823"/>
        <dbReference type="ChEBI" id="CHEBI:57287"/>
        <dbReference type="ChEBI" id="CHEBI:57387"/>
    </reaction>
    <physiologicalReaction direction="left-to-right" evidence="14">
        <dbReference type="Rhea" id="RHEA:40140"/>
    </physiologicalReaction>
</comment>
<keyword evidence="12" id="KW-0966">Cell projection</keyword>
<gene>
    <name evidence="25" type="ordered locus">Acid345_1854</name>
</gene>
<keyword evidence="4" id="KW-1003">Cell membrane</keyword>
<evidence type="ECO:0000256" key="1">
    <source>
        <dbReference type="ARBA" id="ARBA00004170"/>
    </source>
</evidence>
<dbReference type="GO" id="GO:0005737">
    <property type="term" value="C:cytoplasm"/>
    <property type="evidence" value="ECO:0007669"/>
    <property type="project" value="UniProtKB-SubCell"/>
</dbReference>
<dbReference type="PANTHER" id="PTHR12418:SF19">
    <property type="entry name" value="ACYL-COENZYME A THIOESTERASE THEM4"/>
    <property type="match status" value="1"/>
</dbReference>
<dbReference type="InterPro" id="IPR006683">
    <property type="entry name" value="Thioestr_dom"/>
</dbReference>
<keyword evidence="9" id="KW-0809">Transit peptide</keyword>